<comment type="caution">
    <text evidence="4">The sequence shown here is derived from an EMBL/GenBank/DDBJ whole genome shotgun (WGS) entry which is preliminary data.</text>
</comment>
<feature type="compositionally biased region" description="Polar residues" evidence="2">
    <location>
        <begin position="747"/>
        <end position="762"/>
    </location>
</feature>
<evidence type="ECO:0000313" key="4">
    <source>
        <dbReference type="EMBL" id="KAH9322057.1"/>
    </source>
</evidence>
<keyword evidence="1" id="KW-0862">Zinc</keyword>
<dbReference type="GO" id="GO:0006623">
    <property type="term" value="P:protein targeting to vacuole"/>
    <property type="evidence" value="ECO:0007669"/>
    <property type="project" value="InterPro"/>
</dbReference>
<evidence type="ECO:0000313" key="5">
    <source>
        <dbReference type="Proteomes" id="UP000824469"/>
    </source>
</evidence>
<gene>
    <name evidence="4" type="ORF">KI387_016696</name>
</gene>
<evidence type="ECO:0000259" key="3">
    <source>
        <dbReference type="PROSITE" id="PS50089"/>
    </source>
</evidence>
<dbReference type="AlphaFoldDB" id="A0AA38LIC6"/>
<feature type="domain" description="RING-type" evidence="3">
    <location>
        <begin position="582"/>
        <end position="630"/>
    </location>
</feature>
<dbReference type="PANTHER" id="PTHR12616">
    <property type="entry name" value="VACUOLAR PROTEIN SORTING VPS41"/>
    <property type="match status" value="1"/>
</dbReference>
<dbReference type="GO" id="GO:0005770">
    <property type="term" value="C:late endosome"/>
    <property type="evidence" value="ECO:0007669"/>
    <property type="project" value="TreeGrafter"/>
</dbReference>
<evidence type="ECO:0000256" key="2">
    <source>
        <dbReference type="SAM" id="MobiDB-lite"/>
    </source>
</evidence>
<dbReference type="PANTHER" id="PTHR12616:SF8">
    <property type="entry name" value="VACUOLAR PROTEIN SORTING-ASSOCIATED PROTEIN 8 HOMOLOG"/>
    <property type="match status" value="1"/>
</dbReference>
<dbReference type="EMBL" id="JAHRHJ020000003">
    <property type="protein sequence ID" value="KAH9322057.1"/>
    <property type="molecule type" value="Genomic_DNA"/>
</dbReference>
<proteinExistence type="predicted"/>
<dbReference type="PROSITE" id="PS50089">
    <property type="entry name" value="ZF_RING_2"/>
    <property type="match status" value="1"/>
</dbReference>
<keyword evidence="5" id="KW-1185">Reference proteome</keyword>
<feature type="region of interest" description="Disordered" evidence="2">
    <location>
        <begin position="740"/>
        <end position="770"/>
    </location>
</feature>
<dbReference type="Pfam" id="PF25066">
    <property type="entry name" value="TPR_VPS8_2"/>
    <property type="match status" value="1"/>
</dbReference>
<sequence length="770" mass="86918">MKATRSSGFHSIWRTMHLGERKEACANLFSHGRSLLDILCKEALHFVGVCCFLIKRRKRGIEEGVCCQKRRQSFFDKNLATSFDSFVESLHIIAETQEIDFEKLSTLLMRKERRKTHVASLSSMVAESAFMAQSKGKAKQWNTSIQKHCVRDVYSVWTLEVEAFSLASSLKVFILGCVWTLKHYTSVFSLKSLIDQHFTGFQEKRLSSFGWAEQRNVPCGPSTTDLTFSFLFVGWAVIHGIEGTEEQFPLFLLRPTYSILALFPSGRRQSSYNALVSPGMLRNSLIKSWNFIIMNANGLCNLITVGTVLLCQFEPKSVLRFLESFENYRLEYCLRLCQDYGVTDAAAFLLERVGDVASALSLTISDVSERIQEMDSAVASIYEKSTSSISSEDKQLNVLLMMPEVDVVHAILVAAVSLCQRNTLRLDPQESETLWFRLLDKFSQPSRELYSHEKSLKDGKEIYKKSQKEGLNLKASLRWKVINVSNSAYQLRRVFAHFIGEIIEGMMGYVPLPIIMSKLLSDNGSQEFGDFKATILGLLGTYGYERTILDTAKNLIEDDAYYNINMLRKGASHAYAPANSCCCICGRTLDRESFGSSIYIFHCGHAAHFQCETQDTIAIAKDSMGGCPICLPKKRSSPARRKMIEAQKEIVKEARNSIQNQASSSKNMNETALMERPFGLHHQSRFELLNNLVKGQKSLDLGLLPNLRLAPPLVYHDHKAHSSSPARKEETSNVKMKIAHPVRAQRTKGSSPFQFPLTSSIFGNDKNKKR</sequence>
<reference evidence="4 5" key="1">
    <citation type="journal article" date="2021" name="Nat. Plants">
        <title>The Taxus genome provides insights into paclitaxel biosynthesis.</title>
        <authorList>
            <person name="Xiong X."/>
            <person name="Gou J."/>
            <person name="Liao Q."/>
            <person name="Li Y."/>
            <person name="Zhou Q."/>
            <person name="Bi G."/>
            <person name="Li C."/>
            <person name="Du R."/>
            <person name="Wang X."/>
            <person name="Sun T."/>
            <person name="Guo L."/>
            <person name="Liang H."/>
            <person name="Lu P."/>
            <person name="Wu Y."/>
            <person name="Zhang Z."/>
            <person name="Ro D.K."/>
            <person name="Shang Y."/>
            <person name="Huang S."/>
            <person name="Yan J."/>
        </authorList>
    </citation>
    <scope>NUCLEOTIDE SEQUENCE [LARGE SCALE GENOMIC DNA]</scope>
    <source>
        <strain evidence="4">Ta-2019</strain>
    </source>
</reference>
<accession>A0AA38LIC6</accession>
<keyword evidence="1" id="KW-0863">Zinc-finger</keyword>
<dbReference type="GO" id="GO:0008270">
    <property type="term" value="F:zinc ion binding"/>
    <property type="evidence" value="ECO:0007669"/>
    <property type="project" value="UniProtKB-KW"/>
</dbReference>
<name>A0AA38LIC6_TAXCH</name>
<dbReference type="GO" id="GO:0034058">
    <property type="term" value="P:endosomal vesicle fusion"/>
    <property type="evidence" value="ECO:0007669"/>
    <property type="project" value="TreeGrafter"/>
</dbReference>
<organism evidence="4 5">
    <name type="scientific">Taxus chinensis</name>
    <name type="common">Chinese yew</name>
    <name type="synonym">Taxus wallichiana var. chinensis</name>
    <dbReference type="NCBI Taxonomy" id="29808"/>
    <lineage>
        <taxon>Eukaryota</taxon>
        <taxon>Viridiplantae</taxon>
        <taxon>Streptophyta</taxon>
        <taxon>Embryophyta</taxon>
        <taxon>Tracheophyta</taxon>
        <taxon>Spermatophyta</taxon>
        <taxon>Pinopsida</taxon>
        <taxon>Pinidae</taxon>
        <taxon>Conifers II</taxon>
        <taxon>Cupressales</taxon>
        <taxon>Taxaceae</taxon>
        <taxon>Taxus</taxon>
    </lineage>
</organism>
<protein>
    <recommendedName>
        <fullName evidence="3">RING-type domain-containing protein</fullName>
    </recommendedName>
</protein>
<keyword evidence="1" id="KW-0479">Metal-binding</keyword>
<dbReference type="InterPro" id="IPR001841">
    <property type="entry name" value="Znf_RING"/>
</dbReference>
<evidence type="ECO:0000256" key="1">
    <source>
        <dbReference type="PROSITE-ProRule" id="PRU00175"/>
    </source>
</evidence>
<dbReference type="GO" id="GO:0030897">
    <property type="term" value="C:HOPS complex"/>
    <property type="evidence" value="ECO:0007669"/>
    <property type="project" value="TreeGrafter"/>
</dbReference>
<dbReference type="InterPro" id="IPR059070">
    <property type="entry name" value="TPR_VPS8_2"/>
</dbReference>
<dbReference type="Pfam" id="PF23556">
    <property type="entry name" value="TPR_Vps41"/>
    <property type="match status" value="1"/>
</dbReference>
<dbReference type="Proteomes" id="UP000824469">
    <property type="component" value="Unassembled WGS sequence"/>
</dbReference>
<dbReference type="InterPro" id="IPR045111">
    <property type="entry name" value="Vps41/Vps8"/>
</dbReference>